<dbReference type="AlphaFoldDB" id="A0A2X0TZR9"/>
<keyword evidence="2" id="KW-0472">Membrane</keyword>
<keyword evidence="2" id="KW-0812">Transmembrane</keyword>
<gene>
    <name evidence="3" type="ORF">NCTC9935_00862</name>
</gene>
<protein>
    <recommendedName>
        <fullName evidence="5">DUF4244 domain-containing protein</fullName>
    </recommendedName>
</protein>
<evidence type="ECO:0000256" key="2">
    <source>
        <dbReference type="SAM" id="Phobius"/>
    </source>
</evidence>
<accession>A0A2X0TZR9</accession>
<dbReference type="Pfam" id="PF14029">
    <property type="entry name" value="DUF4244"/>
    <property type="match status" value="1"/>
</dbReference>
<dbReference type="InterPro" id="IPR025338">
    <property type="entry name" value="DUF4244"/>
</dbReference>
<feature type="transmembrane region" description="Helical" evidence="2">
    <location>
        <begin position="53"/>
        <end position="71"/>
    </location>
</feature>
<name>A0A2X0TZR9_9ACTO</name>
<dbReference type="EMBL" id="UAPR01000002">
    <property type="protein sequence ID" value="SPT55363.1"/>
    <property type="molecule type" value="Genomic_DNA"/>
</dbReference>
<feature type="compositionally biased region" description="Basic and acidic residues" evidence="1">
    <location>
        <begin position="25"/>
        <end position="38"/>
    </location>
</feature>
<evidence type="ECO:0008006" key="5">
    <source>
        <dbReference type="Google" id="ProtNLM"/>
    </source>
</evidence>
<evidence type="ECO:0000313" key="3">
    <source>
        <dbReference type="EMBL" id="SPT55363.1"/>
    </source>
</evidence>
<feature type="region of interest" description="Disordered" evidence="1">
    <location>
        <begin position="25"/>
        <end position="49"/>
    </location>
</feature>
<keyword evidence="4" id="KW-1185">Reference proteome</keyword>
<organism evidence="3 4">
    <name type="scientific">Schaalia odontolytica</name>
    <dbReference type="NCBI Taxonomy" id="1660"/>
    <lineage>
        <taxon>Bacteria</taxon>
        <taxon>Bacillati</taxon>
        <taxon>Actinomycetota</taxon>
        <taxon>Actinomycetes</taxon>
        <taxon>Actinomycetales</taxon>
        <taxon>Actinomycetaceae</taxon>
        <taxon>Schaalia</taxon>
    </lineage>
</organism>
<keyword evidence="2" id="KW-1133">Transmembrane helix</keyword>
<reference evidence="3 4" key="1">
    <citation type="submission" date="2018-06" db="EMBL/GenBank/DDBJ databases">
        <authorList>
            <consortium name="Pathogen Informatics"/>
            <person name="Doyle S."/>
        </authorList>
    </citation>
    <scope>NUCLEOTIDE SEQUENCE [LARGE SCALE GENOMIC DNA]</scope>
    <source>
        <strain evidence="3 4">NCTC9935</strain>
    </source>
</reference>
<dbReference type="GeneID" id="93758327"/>
<evidence type="ECO:0000256" key="1">
    <source>
        <dbReference type="SAM" id="MobiDB-lite"/>
    </source>
</evidence>
<evidence type="ECO:0000313" key="4">
    <source>
        <dbReference type="Proteomes" id="UP000250192"/>
    </source>
</evidence>
<dbReference type="Proteomes" id="UP000250192">
    <property type="component" value="Unassembled WGS sequence"/>
</dbReference>
<sequence>MMIIDRIEAAATRAQLAAMSAAQDAAHHLTASRDRDTSPEPADPEEGATTVEYAIGTIAAAGFAGLLIVILKSDAVRAALESIIQEALNTR</sequence>
<proteinExistence type="predicted"/>
<dbReference type="RefSeq" id="WP_111823390.1">
    <property type="nucleotide sequence ID" value="NZ_CBDERX010000071.1"/>
</dbReference>